<dbReference type="EMBL" id="MRZV01001131">
    <property type="protein sequence ID" value="PIK40369.1"/>
    <property type="molecule type" value="Genomic_DNA"/>
</dbReference>
<dbReference type="Pfam" id="PF00817">
    <property type="entry name" value="IMS"/>
    <property type="match status" value="1"/>
</dbReference>
<dbReference type="Proteomes" id="UP000230750">
    <property type="component" value="Unassembled WGS sequence"/>
</dbReference>
<accession>A0A2G8JXC6</accession>
<dbReference type="InterPro" id="IPR001126">
    <property type="entry name" value="UmuC"/>
</dbReference>
<feature type="region of interest" description="Disordered" evidence="1">
    <location>
        <begin position="1"/>
        <end position="33"/>
    </location>
</feature>
<dbReference type="STRING" id="307972.A0A2G8JXC6"/>
<dbReference type="PANTHER" id="PTHR45990">
    <property type="entry name" value="DNA REPAIR PROTEIN REV1"/>
    <property type="match status" value="1"/>
</dbReference>
<dbReference type="InterPro" id="IPR043502">
    <property type="entry name" value="DNA/RNA_pol_sf"/>
</dbReference>
<proteinExistence type="predicted"/>
<sequence>MALKAAARSVTERTDRRLPQVHKTEPSPQTLVASESENFSSLAAIASCSYEARLAGVRNGMIMKTAKELCPELRTIPYNFEGYYRVSRQLYEIVAGYTHDIQAASCDEVILDVTNLMEETGATGAEIAEAMREEIYKKTKCTASAGLGKMGL</sequence>
<dbReference type="SUPFAM" id="SSF56672">
    <property type="entry name" value="DNA/RNA polymerases"/>
    <property type="match status" value="1"/>
</dbReference>
<dbReference type="GO" id="GO:0070987">
    <property type="term" value="P:error-free translesion synthesis"/>
    <property type="evidence" value="ECO:0007669"/>
    <property type="project" value="TreeGrafter"/>
</dbReference>
<dbReference type="GO" id="GO:0042276">
    <property type="term" value="P:error-prone translesion synthesis"/>
    <property type="evidence" value="ECO:0007669"/>
    <property type="project" value="TreeGrafter"/>
</dbReference>
<dbReference type="Gene3D" id="3.30.70.270">
    <property type="match status" value="1"/>
</dbReference>
<reference evidence="3 4" key="1">
    <citation type="journal article" date="2017" name="PLoS Biol.">
        <title>The sea cucumber genome provides insights into morphological evolution and visceral regeneration.</title>
        <authorList>
            <person name="Zhang X."/>
            <person name="Sun L."/>
            <person name="Yuan J."/>
            <person name="Sun Y."/>
            <person name="Gao Y."/>
            <person name="Zhang L."/>
            <person name="Li S."/>
            <person name="Dai H."/>
            <person name="Hamel J.F."/>
            <person name="Liu C."/>
            <person name="Yu Y."/>
            <person name="Liu S."/>
            <person name="Lin W."/>
            <person name="Guo K."/>
            <person name="Jin S."/>
            <person name="Xu P."/>
            <person name="Storey K.B."/>
            <person name="Huan P."/>
            <person name="Zhang T."/>
            <person name="Zhou Y."/>
            <person name="Zhang J."/>
            <person name="Lin C."/>
            <person name="Li X."/>
            <person name="Xing L."/>
            <person name="Huo D."/>
            <person name="Sun M."/>
            <person name="Wang L."/>
            <person name="Mercier A."/>
            <person name="Li F."/>
            <person name="Yang H."/>
            <person name="Xiang J."/>
        </authorList>
    </citation>
    <scope>NUCLEOTIDE SEQUENCE [LARGE SCALE GENOMIC DNA]</scope>
    <source>
        <strain evidence="3">Shaxun</strain>
        <tissue evidence="3">Muscle</tissue>
    </source>
</reference>
<dbReference type="PROSITE" id="PS50173">
    <property type="entry name" value="UMUC"/>
    <property type="match status" value="1"/>
</dbReference>
<dbReference type="PANTHER" id="PTHR45990:SF1">
    <property type="entry name" value="DNA REPAIR PROTEIN REV1"/>
    <property type="match status" value="1"/>
</dbReference>
<organism evidence="3 4">
    <name type="scientific">Stichopus japonicus</name>
    <name type="common">Sea cucumber</name>
    <dbReference type="NCBI Taxonomy" id="307972"/>
    <lineage>
        <taxon>Eukaryota</taxon>
        <taxon>Metazoa</taxon>
        <taxon>Echinodermata</taxon>
        <taxon>Eleutherozoa</taxon>
        <taxon>Echinozoa</taxon>
        <taxon>Holothuroidea</taxon>
        <taxon>Aspidochirotacea</taxon>
        <taxon>Aspidochirotida</taxon>
        <taxon>Stichopodidae</taxon>
        <taxon>Apostichopus</taxon>
    </lineage>
</organism>
<gene>
    <name evidence="3" type="ORF">BSL78_22796</name>
</gene>
<dbReference type="Gene3D" id="3.40.1170.60">
    <property type="match status" value="1"/>
</dbReference>
<dbReference type="OrthoDB" id="427711at2759"/>
<evidence type="ECO:0000256" key="1">
    <source>
        <dbReference type="SAM" id="MobiDB-lite"/>
    </source>
</evidence>
<feature type="domain" description="UmuC" evidence="2">
    <location>
        <begin position="32"/>
        <end position="152"/>
    </location>
</feature>
<dbReference type="AlphaFoldDB" id="A0A2G8JXC6"/>
<keyword evidence="4" id="KW-1185">Reference proteome</keyword>
<feature type="compositionally biased region" description="Basic and acidic residues" evidence="1">
    <location>
        <begin position="10"/>
        <end position="25"/>
    </location>
</feature>
<name>A0A2G8JXC6_STIJA</name>
<evidence type="ECO:0000313" key="4">
    <source>
        <dbReference type="Proteomes" id="UP000230750"/>
    </source>
</evidence>
<dbReference type="GO" id="GO:0005634">
    <property type="term" value="C:nucleus"/>
    <property type="evidence" value="ECO:0007669"/>
    <property type="project" value="TreeGrafter"/>
</dbReference>
<evidence type="ECO:0000313" key="3">
    <source>
        <dbReference type="EMBL" id="PIK40369.1"/>
    </source>
</evidence>
<protein>
    <submittedName>
        <fullName evidence="3">Putative DNA repair protein</fullName>
    </submittedName>
</protein>
<dbReference type="InterPro" id="IPR043128">
    <property type="entry name" value="Rev_trsase/Diguanyl_cyclase"/>
</dbReference>
<evidence type="ECO:0000259" key="2">
    <source>
        <dbReference type="PROSITE" id="PS50173"/>
    </source>
</evidence>
<comment type="caution">
    <text evidence="3">The sequence shown here is derived from an EMBL/GenBank/DDBJ whole genome shotgun (WGS) entry which is preliminary data.</text>
</comment>
<dbReference type="GO" id="GO:0003887">
    <property type="term" value="F:DNA-directed DNA polymerase activity"/>
    <property type="evidence" value="ECO:0007669"/>
    <property type="project" value="TreeGrafter"/>
</dbReference>
<dbReference type="GO" id="GO:0017125">
    <property type="term" value="F:deoxycytidyl transferase activity"/>
    <property type="evidence" value="ECO:0007669"/>
    <property type="project" value="TreeGrafter"/>
</dbReference>
<dbReference type="GO" id="GO:0006281">
    <property type="term" value="P:DNA repair"/>
    <property type="evidence" value="ECO:0007669"/>
    <property type="project" value="InterPro"/>
</dbReference>